<dbReference type="Proteomes" id="UP000623958">
    <property type="component" value="Unassembled WGS sequence"/>
</dbReference>
<feature type="domain" description="Peptidase S9 prolyl oligopeptidase catalytic" evidence="1">
    <location>
        <begin position="503"/>
        <end position="658"/>
    </location>
</feature>
<evidence type="ECO:0000259" key="1">
    <source>
        <dbReference type="Pfam" id="PF00326"/>
    </source>
</evidence>
<protein>
    <recommendedName>
        <fullName evidence="1">Peptidase S9 prolyl oligopeptidase catalytic domain-containing protein</fullName>
    </recommendedName>
</protein>
<dbReference type="Gene3D" id="2.120.10.30">
    <property type="entry name" value="TolB, C-terminal domain"/>
    <property type="match status" value="1"/>
</dbReference>
<dbReference type="RefSeq" id="WP_434028996.1">
    <property type="nucleotide sequence ID" value="NZ_BNBA01000010.1"/>
</dbReference>
<dbReference type="GO" id="GO:0006508">
    <property type="term" value="P:proteolysis"/>
    <property type="evidence" value="ECO:0007669"/>
    <property type="project" value="InterPro"/>
</dbReference>
<dbReference type="NCBIfam" id="NF033523">
    <property type="entry name" value="lasso_peptidase"/>
    <property type="match status" value="1"/>
</dbReference>
<keyword evidence="3" id="KW-1185">Reference proteome</keyword>
<evidence type="ECO:0000313" key="2">
    <source>
        <dbReference type="EMBL" id="GHH52140.1"/>
    </source>
</evidence>
<dbReference type="InterPro" id="IPR011042">
    <property type="entry name" value="6-blade_b-propeller_TolB-like"/>
</dbReference>
<dbReference type="SUPFAM" id="SSF82171">
    <property type="entry name" value="DPP6 N-terminal domain-like"/>
    <property type="match status" value="1"/>
</dbReference>
<dbReference type="SUPFAM" id="SSF53474">
    <property type="entry name" value="alpha/beta-Hydrolases"/>
    <property type="match status" value="1"/>
</dbReference>
<dbReference type="EMBL" id="BNBA01000010">
    <property type="protein sequence ID" value="GHH52140.1"/>
    <property type="molecule type" value="Genomic_DNA"/>
</dbReference>
<evidence type="ECO:0000313" key="3">
    <source>
        <dbReference type="Proteomes" id="UP000623958"/>
    </source>
</evidence>
<dbReference type="InterPro" id="IPR029058">
    <property type="entry name" value="AB_hydrolase_fold"/>
</dbReference>
<dbReference type="GO" id="GO:0008236">
    <property type="term" value="F:serine-type peptidase activity"/>
    <property type="evidence" value="ECO:0007669"/>
    <property type="project" value="InterPro"/>
</dbReference>
<comment type="caution">
    <text evidence="2">The sequence shown here is derived from an EMBL/GenBank/DDBJ whole genome shotgun (WGS) entry which is preliminary data.</text>
</comment>
<name>A0A919F768_9XANT</name>
<dbReference type="InterPro" id="IPR053536">
    <property type="entry name" value="Lasso_peptide_isopeptidase"/>
</dbReference>
<reference evidence="2" key="1">
    <citation type="journal article" date="2014" name="Int. J. Syst. Evol. Microbiol.">
        <title>Complete genome sequence of Corynebacterium casei LMG S-19264T (=DSM 44701T), isolated from a smear-ripened cheese.</title>
        <authorList>
            <consortium name="US DOE Joint Genome Institute (JGI-PGF)"/>
            <person name="Walter F."/>
            <person name="Albersmeier A."/>
            <person name="Kalinowski J."/>
            <person name="Ruckert C."/>
        </authorList>
    </citation>
    <scope>NUCLEOTIDE SEQUENCE</scope>
    <source>
        <strain evidence="2">JCM 13306</strain>
    </source>
</reference>
<sequence>MRASPWPAVWAGALALLVHVPDARSATLRQLVEVVDFTGLSVSPDGHLVAFRTEQASVDRNTYDTVWYVQPVDGSSPPRRLGEAGAPLRDGGAMSRNEPALWSPDGKWIFYRAVLDGRVDIWRAAVDGSRIGRVTRDPANVRRFSLDDGGAALLYGVGATREAVVEAELEEYDRGVHIDRTVPLGDPLFRSGHHEGRLATQRLVDNELVRFPLLSQVPDRWKSVDLATGETIELAAGRVPAGAVAPADVPQDLGRVLQVAEEGSGGRIAFLARADGPDGAVGQIRLAMLPGRGARRPVVCAAAPCVGGKITAIAWRPGSDEIVFAVTDDALGQSLFRWNVVSGNVQPVVASRGHLGGGGRWDPGPCAVSSEALVCVAAEADRPPRLERIGLESGERRVLFDPNAALAHDMATSATVRPVEWADAQGRRYTGQFYPAAAGGTVPPPLFVVYYRCAGFVRGGMGDEWPLATLARAGIAALCINAAPPAEDAIERYEQGRAAIEGAVAYLASRGEVDPARVGIGGLSMGAEVALWTAMNSRVARAISIGTPVVSPQMRLLLSPWEQVHFSRLRRHWQLGAVDETPERWRTLSPAFDVERVRVPVLMQMSEQEYRGSFDYTIPLIGMRRADVHAFPHEPHQKYQPRHKLAVYQRNLDWFRFWLLGAEDDDPAKAGQYARWREMRQHAPGAD</sequence>
<dbReference type="InterPro" id="IPR001375">
    <property type="entry name" value="Peptidase_S9_cat"/>
</dbReference>
<reference evidence="2" key="2">
    <citation type="submission" date="2020-09" db="EMBL/GenBank/DDBJ databases">
        <authorList>
            <person name="Sun Q."/>
            <person name="Ohkuma M."/>
        </authorList>
    </citation>
    <scope>NUCLEOTIDE SEQUENCE</scope>
    <source>
        <strain evidence="2">JCM 13306</strain>
    </source>
</reference>
<gene>
    <name evidence="2" type="ORF">GCM10009090_15330</name>
</gene>
<dbReference type="AlphaFoldDB" id="A0A919F768"/>
<proteinExistence type="predicted"/>
<accession>A0A919F768</accession>
<dbReference type="Gene3D" id="3.40.50.1820">
    <property type="entry name" value="alpha/beta hydrolase"/>
    <property type="match status" value="1"/>
</dbReference>
<organism evidence="2 3">
    <name type="scientific">Xanthomonas boreopolis</name>
    <dbReference type="NCBI Taxonomy" id="86183"/>
    <lineage>
        <taxon>Bacteria</taxon>
        <taxon>Pseudomonadati</taxon>
        <taxon>Pseudomonadota</taxon>
        <taxon>Gammaproteobacteria</taxon>
        <taxon>Lysobacterales</taxon>
        <taxon>Lysobacteraceae</taxon>
        <taxon>Xanthomonas</taxon>
    </lineage>
</organism>
<dbReference type="Pfam" id="PF00326">
    <property type="entry name" value="Peptidase_S9"/>
    <property type="match status" value="1"/>
</dbReference>